<dbReference type="Proteomes" id="UP001230145">
    <property type="component" value="Unassembled WGS sequence"/>
</dbReference>
<dbReference type="RefSeq" id="WP_270974489.1">
    <property type="nucleotide sequence ID" value="NZ_CP133407.1"/>
</dbReference>
<reference evidence="1 2" key="1">
    <citation type="submission" date="2023-07" db="EMBL/GenBank/DDBJ databases">
        <title>Sequencing the genomes of 1000 actinobacteria strains.</title>
        <authorList>
            <person name="Klenk H.-P."/>
        </authorList>
    </citation>
    <scope>NUCLEOTIDE SEQUENCE [LARGE SCALE GENOMIC DNA]</scope>
    <source>
        <strain evidence="1 2">DSM 19515</strain>
    </source>
</reference>
<organism evidence="1 2">
    <name type="scientific">Trueperella abortisuis</name>
    <dbReference type="NCBI Taxonomy" id="445930"/>
    <lineage>
        <taxon>Bacteria</taxon>
        <taxon>Bacillati</taxon>
        <taxon>Actinomycetota</taxon>
        <taxon>Actinomycetes</taxon>
        <taxon>Actinomycetales</taxon>
        <taxon>Actinomycetaceae</taxon>
        <taxon>Trueperella</taxon>
    </lineage>
</organism>
<evidence type="ECO:0000313" key="1">
    <source>
        <dbReference type="EMBL" id="MDP9832331.1"/>
    </source>
</evidence>
<accession>A0ABT9PHY2</accession>
<protein>
    <recommendedName>
        <fullName evidence="3">NUDIX hydrolase</fullName>
    </recommendedName>
</protein>
<sequence>MTWKIALLVVVGVLLVICIAATLLARSLDRLHKNVMKSRVALERALVDRARAALRVARCGVLDVASSIVVADLATAAIEASAYPIVDDGLDAIVIEDDGRTLSRGAGEPPDRLTLESELSRALRHSVDQLEATSPELEDLQRARVAVQMTRRFHNNHVSQARRVRRNWLVRLLHLHGRAPEPQMVNLDDRLDRE</sequence>
<proteinExistence type="predicted"/>
<keyword evidence="2" id="KW-1185">Reference proteome</keyword>
<comment type="caution">
    <text evidence="1">The sequence shown here is derived from an EMBL/GenBank/DDBJ whole genome shotgun (WGS) entry which is preliminary data.</text>
</comment>
<evidence type="ECO:0008006" key="3">
    <source>
        <dbReference type="Google" id="ProtNLM"/>
    </source>
</evidence>
<name>A0ABT9PHY2_9ACTO</name>
<gene>
    <name evidence="1" type="ORF">J2S45_001010</name>
</gene>
<dbReference type="EMBL" id="JAUSQL010000001">
    <property type="protein sequence ID" value="MDP9832331.1"/>
    <property type="molecule type" value="Genomic_DNA"/>
</dbReference>
<evidence type="ECO:0000313" key="2">
    <source>
        <dbReference type="Proteomes" id="UP001230145"/>
    </source>
</evidence>